<protein>
    <submittedName>
        <fullName evidence="1">Uncharacterized protein</fullName>
    </submittedName>
</protein>
<dbReference type="RefSeq" id="WP_280135960.1">
    <property type="nucleotide sequence ID" value="NZ_JMTK01000002.1"/>
</dbReference>
<evidence type="ECO:0000313" key="1">
    <source>
        <dbReference type="EMBL" id="KJZ81689.1"/>
    </source>
</evidence>
<accession>A0A0F4VJZ2</accession>
<dbReference type="Proteomes" id="UP000033731">
    <property type="component" value="Unassembled WGS sequence"/>
</dbReference>
<dbReference type="AlphaFoldDB" id="A0A0F4VJZ2"/>
<evidence type="ECO:0000313" key="2">
    <source>
        <dbReference type="Proteomes" id="UP000033731"/>
    </source>
</evidence>
<dbReference type="EMBL" id="JMTK01000002">
    <property type="protein sequence ID" value="KJZ81689.1"/>
    <property type="molecule type" value="Genomic_DNA"/>
</dbReference>
<reference evidence="1 2" key="1">
    <citation type="journal article" date="2015" name="Phytopathology">
        <title>Genomes of Candidatus Liberibacter solanacearum haplotype A from New Zealand and the USA suggest significant genome plasticity in the species.</title>
        <authorList>
            <person name="Thompson S.M."/>
            <person name="Johnson C.P."/>
            <person name="Lu A.Y."/>
            <person name="Frampton R.A."/>
            <person name="Sullivan K.L."/>
            <person name="Fiers M.W."/>
            <person name="Crowhurst R.N."/>
            <person name="Pitman A.R."/>
            <person name="Scott I."/>
            <person name="Gudmestad N.C."/>
            <person name="Smith G.R."/>
        </authorList>
    </citation>
    <scope>NUCLEOTIDE SEQUENCE [LARGE SCALE GENOMIC DNA]</scope>
    <source>
        <strain evidence="1 2">LsoNZ1</strain>
    </source>
</reference>
<dbReference type="PATRIC" id="fig|556287.9.peg.432"/>
<sequence length="44" mass="4877">MADLVFQSVWVLSHGLRMEDLKTVEAIAKATEKPLYLSKAVEAS</sequence>
<proteinExistence type="predicted"/>
<gene>
    <name evidence="1" type="ORF">DJ66_0411</name>
</gene>
<organism evidence="1 2">
    <name type="scientific">Candidatus Liberibacter solanacearum</name>
    <dbReference type="NCBI Taxonomy" id="556287"/>
    <lineage>
        <taxon>Bacteria</taxon>
        <taxon>Pseudomonadati</taxon>
        <taxon>Pseudomonadota</taxon>
        <taxon>Alphaproteobacteria</taxon>
        <taxon>Hyphomicrobiales</taxon>
        <taxon>Rhizobiaceae</taxon>
        <taxon>Liberibacter</taxon>
    </lineage>
</organism>
<comment type="caution">
    <text evidence="1">The sequence shown here is derived from an EMBL/GenBank/DDBJ whole genome shotgun (WGS) entry which is preliminary data.</text>
</comment>
<keyword evidence="2" id="KW-1185">Reference proteome</keyword>
<name>A0A0F4VJZ2_9HYPH</name>